<dbReference type="AlphaFoldDB" id="A0A6A4WBU4"/>
<evidence type="ECO:0000256" key="5">
    <source>
        <dbReference type="ARBA" id="ARBA00022840"/>
    </source>
</evidence>
<sequence length="663" mass="72092">MGASHMKPSTQSEPVNLRELVSGPKHVSFADETSSQSQLSWHNVSGRLSVLGDRLSRLSNLSWGSSRSGPASPRSPVRPWSRVSRTRWSQTTLEDPLFGCKTAWPVSLVESLFLPDFPVRKHCHQTIFSVEKTLGTGAFGKVYQVKHKESGELFALKILSKAHVVREGAVGQVRDEVSIQVACGHHPYIVSCPDRWQTRKQLYVLQELVPGGELRDLWLRHGSLHEQLVQLYVAEMAIALEFLHNAGVIFRDLKLENVLLDSEMHVKLIDFGLAKWLRFGNRTQTLCGTLQYMAPEVLEPQPYNHSVDWWSLGVVAFCLLSGNYPVPAAQDHVEMRCLLLSAQPRLPCHVSAPARALVARLLTPEPRHRLNSLLKLSREAWYANFNLDAVKAREVSARSIYDTFYPAGADASAGSESGRESDFIDFDATTVDESLGSCELVDEFPTLAGSPRRPVPAAVAASTPCRPAAAPAPELSLSPVSADSVVASSGVLSPHRSFRPPESRGRDVGPLPPTVEGASVPAEAPHTPPLRAMQDTFEESSSGDILELRLPDAPSDSAECHCGLDVSELSPPAAAPPPAPVLNFYGCHEAGLGAGGKMAGEGALFDAGPSQIANCVVTEDSLKRPGSSPVSRDEYDRIWKRPRTTAVADSWDDTDVSTEAVQV</sequence>
<dbReference type="InterPro" id="IPR017441">
    <property type="entry name" value="Protein_kinase_ATP_BS"/>
</dbReference>
<evidence type="ECO:0000256" key="1">
    <source>
        <dbReference type="ARBA" id="ARBA00022527"/>
    </source>
</evidence>
<feature type="region of interest" description="Disordered" evidence="7">
    <location>
        <begin position="62"/>
        <end position="85"/>
    </location>
</feature>
<evidence type="ECO:0000256" key="7">
    <source>
        <dbReference type="SAM" id="MobiDB-lite"/>
    </source>
</evidence>
<gene>
    <name evidence="9" type="primary">S6KL</name>
    <name evidence="9" type="ORF">FJT64_026369</name>
</gene>
<protein>
    <submittedName>
        <fullName evidence="9">Serine/threonine-protein kinase S6KL</fullName>
    </submittedName>
</protein>
<name>A0A6A4WBU4_AMPAM</name>
<evidence type="ECO:0000313" key="9">
    <source>
        <dbReference type="EMBL" id="KAF0301274.1"/>
    </source>
</evidence>
<evidence type="ECO:0000256" key="6">
    <source>
        <dbReference type="PROSITE-ProRule" id="PRU10141"/>
    </source>
</evidence>
<proteinExistence type="predicted"/>
<keyword evidence="4 9" id="KW-0418">Kinase</keyword>
<evidence type="ECO:0000256" key="2">
    <source>
        <dbReference type="ARBA" id="ARBA00022679"/>
    </source>
</evidence>
<dbReference type="PROSITE" id="PS00107">
    <property type="entry name" value="PROTEIN_KINASE_ATP"/>
    <property type="match status" value="1"/>
</dbReference>
<dbReference type="Proteomes" id="UP000440578">
    <property type="component" value="Unassembled WGS sequence"/>
</dbReference>
<feature type="binding site" evidence="6">
    <location>
        <position position="157"/>
    </location>
    <ligand>
        <name>ATP</name>
        <dbReference type="ChEBI" id="CHEBI:30616"/>
    </ligand>
</feature>
<dbReference type="InterPro" id="IPR000719">
    <property type="entry name" value="Prot_kinase_dom"/>
</dbReference>
<keyword evidence="3 6" id="KW-0547">Nucleotide-binding</keyword>
<dbReference type="PANTHER" id="PTHR24355:SF1">
    <property type="entry name" value="RIBOSOMAL PROTEIN S6 KINASE-RELATED PROTEIN"/>
    <property type="match status" value="1"/>
</dbReference>
<dbReference type="GO" id="GO:0005524">
    <property type="term" value="F:ATP binding"/>
    <property type="evidence" value="ECO:0007669"/>
    <property type="project" value="UniProtKB-UniRule"/>
</dbReference>
<dbReference type="PROSITE" id="PS50011">
    <property type="entry name" value="PROTEIN_KINASE_DOM"/>
    <property type="match status" value="1"/>
</dbReference>
<dbReference type="InterPro" id="IPR011009">
    <property type="entry name" value="Kinase-like_dom_sf"/>
</dbReference>
<accession>A0A6A4WBU4</accession>
<feature type="domain" description="Protein kinase" evidence="8">
    <location>
        <begin position="128"/>
        <end position="382"/>
    </location>
</feature>
<dbReference type="CDD" id="cd05123">
    <property type="entry name" value="STKc_AGC"/>
    <property type="match status" value="1"/>
</dbReference>
<dbReference type="GO" id="GO:0004674">
    <property type="term" value="F:protein serine/threonine kinase activity"/>
    <property type="evidence" value="ECO:0007669"/>
    <property type="project" value="UniProtKB-KW"/>
</dbReference>
<dbReference type="Gene3D" id="1.10.510.10">
    <property type="entry name" value="Transferase(Phosphotransferase) domain 1"/>
    <property type="match status" value="1"/>
</dbReference>
<dbReference type="Pfam" id="PF00069">
    <property type="entry name" value="Pkinase"/>
    <property type="match status" value="1"/>
</dbReference>
<organism evidence="9 10">
    <name type="scientific">Amphibalanus amphitrite</name>
    <name type="common">Striped barnacle</name>
    <name type="synonym">Balanus amphitrite</name>
    <dbReference type="NCBI Taxonomy" id="1232801"/>
    <lineage>
        <taxon>Eukaryota</taxon>
        <taxon>Metazoa</taxon>
        <taxon>Ecdysozoa</taxon>
        <taxon>Arthropoda</taxon>
        <taxon>Crustacea</taxon>
        <taxon>Multicrustacea</taxon>
        <taxon>Cirripedia</taxon>
        <taxon>Thoracica</taxon>
        <taxon>Thoracicalcarea</taxon>
        <taxon>Balanomorpha</taxon>
        <taxon>Balanoidea</taxon>
        <taxon>Balanidae</taxon>
        <taxon>Amphibalaninae</taxon>
        <taxon>Amphibalanus</taxon>
    </lineage>
</organism>
<keyword evidence="5 6" id="KW-0067">ATP-binding</keyword>
<reference evidence="9 10" key="1">
    <citation type="submission" date="2019-07" db="EMBL/GenBank/DDBJ databases">
        <title>Draft genome assembly of a fouling barnacle, Amphibalanus amphitrite (Darwin, 1854): The first reference genome for Thecostraca.</title>
        <authorList>
            <person name="Kim W."/>
        </authorList>
    </citation>
    <scope>NUCLEOTIDE SEQUENCE [LARGE SCALE GENOMIC DNA]</scope>
    <source>
        <strain evidence="9">SNU_AA5</strain>
        <tissue evidence="9">Soma without cirri and trophi</tissue>
    </source>
</reference>
<evidence type="ECO:0000259" key="8">
    <source>
        <dbReference type="PROSITE" id="PS50011"/>
    </source>
</evidence>
<dbReference type="OrthoDB" id="3205605at2759"/>
<evidence type="ECO:0000256" key="4">
    <source>
        <dbReference type="ARBA" id="ARBA00022777"/>
    </source>
</evidence>
<evidence type="ECO:0000256" key="3">
    <source>
        <dbReference type="ARBA" id="ARBA00022741"/>
    </source>
</evidence>
<dbReference type="PANTHER" id="PTHR24355">
    <property type="entry name" value="G PROTEIN-COUPLED RECEPTOR KINASE/RIBOSOMAL PROTEIN S6 KINASE"/>
    <property type="match status" value="1"/>
</dbReference>
<keyword evidence="1" id="KW-0723">Serine/threonine-protein kinase</keyword>
<dbReference type="InterPro" id="IPR045270">
    <property type="entry name" value="STKc_AGC"/>
</dbReference>
<keyword evidence="2" id="KW-0808">Transferase</keyword>
<dbReference type="EMBL" id="VIIS01001176">
    <property type="protein sequence ID" value="KAF0301274.1"/>
    <property type="molecule type" value="Genomic_DNA"/>
</dbReference>
<keyword evidence="10" id="KW-1185">Reference proteome</keyword>
<evidence type="ECO:0000313" key="10">
    <source>
        <dbReference type="Proteomes" id="UP000440578"/>
    </source>
</evidence>
<feature type="region of interest" description="Disordered" evidence="7">
    <location>
        <begin position="491"/>
        <end position="529"/>
    </location>
</feature>
<dbReference type="SMART" id="SM00220">
    <property type="entry name" value="S_TKc"/>
    <property type="match status" value="1"/>
</dbReference>
<dbReference type="Gene3D" id="3.30.200.20">
    <property type="entry name" value="Phosphorylase Kinase, domain 1"/>
    <property type="match status" value="1"/>
</dbReference>
<dbReference type="SUPFAM" id="SSF56112">
    <property type="entry name" value="Protein kinase-like (PK-like)"/>
    <property type="match status" value="1"/>
</dbReference>
<comment type="caution">
    <text evidence="9">The sequence shown here is derived from an EMBL/GenBank/DDBJ whole genome shotgun (WGS) entry which is preliminary data.</text>
</comment>